<accession>A0ABQ8IX39</accession>
<gene>
    <name evidence="1" type="ORF">DERP_012483</name>
</gene>
<proteinExistence type="predicted"/>
<evidence type="ECO:0000313" key="2">
    <source>
        <dbReference type="Proteomes" id="UP000887458"/>
    </source>
</evidence>
<evidence type="ECO:0000313" key="1">
    <source>
        <dbReference type="EMBL" id="KAH9414893.1"/>
    </source>
</evidence>
<keyword evidence="2" id="KW-1185">Reference proteome</keyword>
<reference evidence="1 2" key="1">
    <citation type="journal article" date="2018" name="J. Allergy Clin. Immunol.">
        <title>High-quality assembly of Dermatophagoides pteronyssinus genome and transcriptome reveals a wide range of novel allergens.</title>
        <authorList>
            <person name="Liu X.Y."/>
            <person name="Yang K.Y."/>
            <person name="Wang M.Q."/>
            <person name="Kwok J.S."/>
            <person name="Zeng X."/>
            <person name="Yang Z."/>
            <person name="Xiao X.J."/>
            <person name="Lau C.P."/>
            <person name="Li Y."/>
            <person name="Huang Z.M."/>
            <person name="Ba J.G."/>
            <person name="Yim A.K."/>
            <person name="Ouyang C.Y."/>
            <person name="Ngai S.M."/>
            <person name="Chan T.F."/>
            <person name="Leung E.L."/>
            <person name="Liu L."/>
            <person name="Liu Z.G."/>
            <person name="Tsui S.K."/>
        </authorList>
    </citation>
    <scope>NUCLEOTIDE SEQUENCE [LARGE SCALE GENOMIC DNA]</scope>
    <source>
        <strain evidence="1">Derp</strain>
    </source>
</reference>
<name>A0ABQ8IX39_DERPT</name>
<reference evidence="1 2" key="2">
    <citation type="journal article" date="2022" name="Mol. Biol. Evol.">
        <title>Comparative Genomics Reveals Insights into the Divergent Evolution of Astigmatic Mites and Household Pest Adaptations.</title>
        <authorList>
            <person name="Xiong Q."/>
            <person name="Wan A.T."/>
            <person name="Liu X."/>
            <person name="Fung C.S."/>
            <person name="Xiao X."/>
            <person name="Malainual N."/>
            <person name="Hou J."/>
            <person name="Wang L."/>
            <person name="Wang M."/>
            <person name="Yang K.Y."/>
            <person name="Cui Y."/>
            <person name="Leung E.L."/>
            <person name="Nong W."/>
            <person name="Shin S.K."/>
            <person name="Au S.W."/>
            <person name="Jeong K.Y."/>
            <person name="Chew F.T."/>
            <person name="Hui J.H."/>
            <person name="Leung T.F."/>
            <person name="Tungtrongchitr A."/>
            <person name="Zhong N."/>
            <person name="Liu Z."/>
            <person name="Tsui S.K."/>
        </authorList>
    </citation>
    <scope>NUCLEOTIDE SEQUENCE [LARGE SCALE GENOMIC DNA]</scope>
    <source>
        <strain evidence="1">Derp</strain>
    </source>
</reference>
<sequence length="90" mass="10306">MEKCLRRNEFIPDPYGMGTVFLMTTISVTELLNNFAMLAFDLQCCYNNILTKQTTEQKTNTVSNSNDYSDHKKISHIKLTYRRSSSNGDG</sequence>
<dbReference type="Proteomes" id="UP000887458">
    <property type="component" value="Unassembled WGS sequence"/>
</dbReference>
<protein>
    <submittedName>
        <fullName evidence="1">Uncharacterized protein</fullName>
    </submittedName>
</protein>
<comment type="caution">
    <text evidence="1">The sequence shown here is derived from an EMBL/GenBank/DDBJ whole genome shotgun (WGS) entry which is preliminary data.</text>
</comment>
<dbReference type="EMBL" id="NJHN03000104">
    <property type="protein sequence ID" value="KAH9414893.1"/>
    <property type="molecule type" value="Genomic_DNA"/>
</dbReference>
<organism evidence="1 2">
    <name type="scientific">Dermatophagoides pteronyssinus</name>
    <name type="common">European house dust mite</name>
    <dbReference type="NCBI Taxonomy" id="6956"/>
    <lineage>
        <taxon>Eukaryota</taxon>
        <taxon>Metazoa</taxon>
        <taxon>Ecdysozoa</taxon>
        <taxon>Arthropoda</taxon>
        <taxon>Chelicerata</taxon>
        <taxon>Arachnida</taxon>
        <taxon>Acari</taxon>
        <taxon>Acariformes</taxon>
        <taxon>Sarcoptiformes</taxon>
        <taxon>Astigmata</taxon>
        <taxon>Psoroptidia</taxon>
        <taxon>Analgoidea</taxon>
        <taxon>Pyroglyphidae</taxon>
        <taxon>Dermatophagoidinae</taxon>
        <taxon>Dermatophagoides</taxon>
    </lineage>
</organism>